<gene>
    <name evidence="2" type="ORF">SPARVUS_LOCUS6868499</name>
</gene>
<accession>A0ABN9DD56</accession>
<protein>
    <submittedName>
        <fullName evidence="2">Uncharacterized protein</fullName>
    </submittedName>
</protein>
<feature type="non-terminal residue" evidence="2">
    <location>
        <position position="76"/>
    </location>
</feature>
<feature type="compositionally biased region" description="Gly residues" evidence="1">
    <location>
        <begin position="39"/>
        <end position="48"/>
    </location>
</feature>
<organism evidence="2 3">
    <name type="scientific">Staurois parvus</name>
    <dbReference type="NCBI Taxonomy" id="386267"/>
    <lineage>
        <taxon>Eukaryota</taxon>
        <taxon>Metazoa</taxon>
        <taxon>Chordata</taxon>
        <taxon>Craniata</taxon>
        <taxon>Vertebrata</taxon>
        <taxon>Euteleostomi</taxon>
        <taxon>Amphibia</taxon>
        <taxon>Batrachia</taxon>
        <taxon>Anura</taxon>
        <taxon>Neobatrachia</taxon>
        <taxon>Ranoidea</taxon>
        <taxon>Ranidae</taxon>
        <taxon>Staurois</taxon>
    </lineage>
</organism>
<evidence type="ECO:0000313" key="2">
    <source>
        <dbReference type="EMBL" id="CAI9569131.1"/>
    </source>
</evidence>
<reference evidence="2" key="1">
    <citation type="submission" date="2023-05" db="EMBL/GenBank/DDBJ databases">
        <authorList>
            <person name="Stuckert A."/>
        </authorList>
    </citation>
    <scope>NUCLEOTIDE SEQUENCE</scope>
</reference>
<sequence length="76" mass="7987">MSLFTAGSVPHVPYVTMLAGNRTQKTDANIGQRRWPGTLQGGHRGSAGQGKCKRDPGATLQGNPECSSGLSHLVLK</sequence>
<comment type="caution">
    <text evidence="2">The sequence shown here is derived from an EMBL/GenBank/DDBJ whole genome shotgun (WGS) entry which is preliminary data.</text>
</comment>
<proteinExistence type="predicted"/>
<keyword evidence="3" id="KW-1185">Reference proteome</keyword>
<evidence type="ECO:0000313" key="3">
    <source>
        <dbReference type="Proteomes" id="UP001162483"/>
    </source>
</evidence>
<feature type="compositionally biased region" description="Polar residues" evidence="1">
    <location>
        <begin position="60"/>
        <end position="70"/>
    </location>
</feature>
<dbReference type="EMBL" id="CATNWA010014214">
    <property type="protein sequence ID" value="CAI9569131.1"/>
    <property type="molecule type" value="Genomic_DNA"/>
</dbReference>
<name>A0ABN9DD56_9NEOB</name>
<evidence type="ECO:0000256" key="1">
    <source>
        <dbReference type="SAM" id="MobiDB-lite"/>
    </source>
</evidence>
<dbReference type="Proteomes" id="UP001162483">
    <property type="component" value="Unassembled WGS sequence"/>
</dbReference>
<feature type="region of interest" description="Disordered" evidence="1">
    <location>
        <begin position="20"/>
        <end position="76"/>
    </location>
</feature>